<evidence type="ECO:0000256" key="12">
    <source>
        <dbReference type="SAM" id="Phobius"/>
    </source>
</evidence>
<feature type="domain" description="Pyridine nucleotide-disulphide oxidoreductase dimerisation" evidence="13">
    <location>
        <begin position="366"/>
        <end position="477"/>
    </location>
</feature>
<proteinExistence type="inferred from homology"/>
<feature type="domain" description="FAD/NAD(P)-binding" evidence="14">
    <location>
        <begin position="199"/>
        <end position="346"/>
    </location>
</feature>
<comment type="similarity">
    <text evidence="2 11">Belongs to the class-I pyridine nucleotide-disulfide oxidoreductase family.</text>
</comment>
<comment type="cofactor">
    <cofactor evidence="1">
        <name>FAD</name>
        <dbReference type="ChEBI" id="CHEBI:57692"/>
    </cofactor>
</comment>
<dbReference type="Ensembl" id="ENSOMYT00000130901.1">
    <property type="protein sequence ID" value="ENSOMYP00000142205.1"/>
    <property type="gene ID" value="ENSOMYG00000047721.2"/>
</dbReference>
<dbReference type="FunFam" id="3.30.390.30:FF:000004">
    <property type="entry name" value="Thioredoxin reductase 1, cytoplasmic"/>
    <property type="match status" value="1"/>
</dbReference>
<dbReference type="AlphaFoldDB" id="A0A8K9Y633"/>
<keyword evidence="6 11" id="KW-0560">Oxidoreductase</keyword>
<dbReference type="FunFam" id="3.50.50.60:FF:000671">
    <property type="entry name" value="Thioredoxin reductase 2, tandem duplicate 1"/>
    <property type="match status" value="1"/>
</dbReference>
<dbReference type="InterPro" id="IPR016156">
    <property type="entry name" value="FAD/NAD-linked_Rdtase_dimer_sf"/>
</dbReference>
<dbReference type="GO" id="GO:0045454">
    <property type="term" value="P:cell redox homeostasis"/>
    <property type="evidence" value="ECO:0007669"/>
    <property type="project" value="InterPro"/>
</dbReference>
<dbReference type="GO" id="GO:0050660">
    <property type="term" value="F:flavin adenine dinucleotide binding"/>
    <property type="evidence" value="ECO:0007669"/>
    <property type="project" value="InterPro"/>
</dbReference>
<sequence length="493" mass="53962">MAALCRVRHRWKRTNCIQLLTRNLTGTFDYDLVVIGGGSGGLACSKEAAQLGQKVAVLDYVEPSVKGTKWGIGGTCVNVGCIPKKLMHQAALLGTALKDAQKYGWKRGNTHLNWELMATFLNVHRISLFFFYELLFHTILKEYNFNTAILHFVFPIEVIMSLPLVWQIMLTAKNIVIATGGRPKYPTHIPGAVEHGITNVALECAGFLTGIGLETTVMVRSIPLRGFDQQMAGLVTDYMEAYGTKFSWRSVPKSVDKLSSGVLQVTWTDEQTGKDQRDTFDSVLWAVGRAPETKTLGLEKVGVKLNKESGKILVAADESTSVPNIYAFGDIGEGRPELTPTAIKAGKLLARRLAGQTNELMNYDNVATTVFTPLEYGCVGLSEEEAESRHGKDSIEVYHAFYKPLEFTVAERDASQCYIKVVCKRGGDQRILGLHFTGPNAGEVTQGFAMGFQCGATLTHLKETVGIHPTCAEELTKVNVSKRSGLDATVTGC</sequence>
<keyword evidence="3 11" id="KW-0285">Flavoprotein</keyword>
<evidence type="ECO:0000256" key="6">
    <source>
        <dbReference type="ARBA" id="ARBA00023002"/>
    </source>
</evidence>
<dbReference type="InterPro" id="IPR036188">
    <property type="entry name" value="FAD/NAD-bd_sf"/>
</dbReference>
<dbReference type="PANTHER" id="PTHR42737">
    <property type="entry name" value="GLUTATHIONE REDUCTASE"/>
    <property type="match status" value="1"/>
</dbReference>
<evidence type="ECO:0000256" key="10">
    <source>
        <dbReference type="ARBA" id="ARBA00056905"/>
    </source>
</evidence>
<reference evidence="15" key="3">
    <citation type="submission" date="2025-09" db="UniProtKB">
        <authorList>
            <consortium name="Ensembl"/>
        </authorList>
    </citation>
    <scope>IDENTIFICATION</scope>
</reference>
<evidence type="ECO:0000313" key="15">
    <source>
        <dbReference type="Ensembl" id="ENSOMYP00000142205.1"/>
    </source>
</evidence>
<evidence type="ECO:0000256" key="1">
    <source>
        <dbReference type="ARBA" id="ARBA00001974"/>
    </source>
</evidence>
<dbReference type="PANTHER" id="PTHR42737:SF7">
    <property type="entry name" value="THIOREDOXIN-DISULFIDE REDUCTASE"/>
    <property type="match status" value="1"/>
</dbReference>
<comment type="function">
    <text evidence="10">Catalyzes the reduction of glutathione disulfide (GSSG) to reduced glutathione (GSH). Constitutes the major mechanism to maintain a high GSH:GSSG ratio in the cytosol.</text>
</comment>
<keyword evidence="12" id="KW-1133">Transmembrane helix</keyword>
<keyword evidence="4 11" id="KW-0274">FAD</keyword>
<keyword evidence="5" id="KW-0521">NADP</keyword>
<evidence type="ECO:0000256" key="5">
    <source>
        <dbReference type="ARBA" id="ARBA00022857"/>
    </source>
</evidence>
<organism evidence="15 16">
    <name type="scientific">Oncorhynchus mykiss</name>
    <name type="common">Rainbow trout</name>
    <name type="synonym">Salmo gairdneri</name>
    <dbReference type="NCBI Taxonomy" id="8022"/>
    <lineage>
        <taxon>Eukaryota</taxon>
        <taxon>Metazoa</taxon>
        <taxon>Chordata</taxon>
        <taxon>Craniata</taxon>
        <taxon>Vertebrata</taxon>
        <taxon>Euteleostomi</taxon>
        <taxon>Actinopterygii</taxon>
        <taxon>Neopterygii</taxon>
        <taxon>Teleostei</taxon>
        <taxon>Protacanthopterygii</taxon>
        <taxon>Salmoniformes</taxon>
        <taxon>Salmonidae</taxon>
        <taxon>Salmoninae</taxon>
        <taxon>Oncorhynchus</taxon>
    </lineage>
</organism>
<name>A0A8K9Y633_ONCMY</name>
<dbReference type="SUPFAM" id="SSF55424">
    <property type="entry name" value="FAD/NAD-linked reductases, dimerisation (C-terminal) domain"/>
    <property type="match status" value="1"/>
</dbReference>
<evidence type="ECO:0000256" key="3">
    <source>
        <dbReference type="ARBA" id="ARBA00022630"/>
    </source>
</evidence>
<evidence type="ECO:0000256" key="4">
    <source>
        <dbReference type="ARBA" id="ARBA00022827"/>
    </source>
</evidence>
<evidence type="ECO:0000256" key="7">
    <source>
        <dbReference type="ARBA" id="ARBA00023157"/>
    </source>
</evidence>
<dbReference type="PRINTS" id="PR00368">
    <property type="entry name" value="FADPNR"/>
</dbReference>
<dbReference type="PRINTS" id="PR00411">
    <property type="entry name" value="PNDRDTASEI"/>
</dbReference>
<protein>
    <submittedName>
        <fullName evidence="15">Thioredoxin reductase 2</fullName>
    </submittedName>
</protein>
<dbReference type="SUPFAM" id="SSF51905">
    <property type="entry name" value="FAD/NAD(P)-binding domain"/>
    <property type="match status" value="1"/>
</dbReference>
<feature type="domain" description="FAD/NAD(P)-binding" evidence="14">
    <location>
        <begin position="30"/>
        <end position="198"/>
    </location>
</feature>
<dbReference type="GO" id="GO:0005829">
    <property type="term" value="C:cytosol"/>
    <property type="evidence" value="ECO:0007669"/>
    <property type="project" value="TreeGrafter"/>
</dbReference>
<evidence type="ECO:0000259" key="13">
    <source>
        <dbReference type="Pfam" id="PF02852"/>
    </source>
</evidence>
<dbReference type="GO" id="GO:0006749">
    <property type="term" value="P:glutathione metabolic process"/>
    <property type="evidence" value="ECO:0007669"/>
    <property type="project" value="TreeGrafter"/>
</dbReference>
<reference evidence="15" key="1">
    <citation type="submission" date="2020-07" db="EMBL/GenBank/DDBJ databases">
        <title>A long reads based de novo assembly of the rainbow trout Arlee double haploid line genome.</title>
        <authorList>
            <person name="Gao G."/>
            <person name="Palti Y."/>
        </authorList>
    </citation>
    <scope>NUCLEOTIDE SEQUENCE [LARGE SCALE GENOMIC DNA]</scope>
</reference>
<dbReference type="GO" id="GO:0005739">
    <property type="term" value="C:mitochondrion"/>
    <property type="evidence" value="ECO:0007669"/>
    <property type="project" value="TreeGrafter"/>
</dbReference>
<dbReference type="GeneTree" id="ENSGT00940000158832"/>
<keyword evidence="8 11" id="KW-0676">Redox-active center</keyword>
<dbReference type="PROSITE" id="PS00076">
    <property type="entry name" value="PYRIDINE_REDOX_1"/>
    <property type="match status" value="1"/>
</dbReference>
<gene>
    <name evidence="15" type="primary">txnrd2.2</name>
</gene>
<dbReference type="Gene3D" id="3.50.50.60">
    <property type="entry name" value="FAD/NAD(P)-binding domain"/>
    <property type="match status" value="3"/>
</dbReference>
<dbReference type="Pfam" id="PF02852">
    <property type="entry name" value="Pyr_redox_dim"/>
    <property type="match status" value="1"/>
</dbReference>
<dbReference type="InterPro" id="IPR046952">
    <property type="entry name" value="GSHR/TRXR-like"/>
</dbReference>
<dbReference type="GO" id="GO:0034599">
    <property type="term" value="P:cellular response to oxidative stress"/>
    <property type="evidence" value="ECO:0007669"/>
    <property type="project" value="TreeGrafter"/>
</dbReference>
<dbReference type="Proteomes" id="UP000694395">
    <property type="component" value="Chromosome 6"/>
</dbReference>
<dbReference type="InterPro" id="IPR004099">
    <property type="entry name" value="Pyr_nucl-diS_OxRdtase_dimer"/>
</dbReference>
<comment type="catalytic activity">
    <reaction evidence="9">
        <text>2 glutathione + NADP(+) = glutathione disulfide + NADPH + H(+)</text>
        <dbReference type="Rhea" id="RHEA:11740"/>
        <dbReference type="ChEBI" id="CHEBI:15378"/>
        <dbReference type="ChEBI" id="CHEBI:57783"/>
        <dbReference type="ChEBI" id="CHEBI:57925"/>
        <dbReference type="ChEBI" id="CHEBI:58297"/>
        <dbReference type="ChEBI" id="CHEBI:58349"/>
        <dbReference type="EC" id="1.8.1.7"/>
    </reaction>
</comment>
<accession>A0A8K9Y633</accession>
<dbReference type="GO" id="GO:0004362">
    <property type="term" value="F:glutathione-disulfide reductase (NADPH) activity"/>
    <property type="evidence" value="ECO:0007669"/>
    <property type="project" value="UniProtKB-EC"/>
</dbReference>
<evidence type="ECO:0000256" key="8">
    <source>
        <dbReference type="ARBA" id="ARBA00023284"/>
    </source>
</evidence>
<evidence type="ECO:0000256" key="2">
    <source>
        <dbReference type="ARBA" id="ARBA00007532"/>
    </source>
</evidence>
<evidence type="ECO:0000259" key="14">
    <source>
        <dbReference type="Pfam" id="PF07992"/>
    </source>
</evidence>
<feature type="transmembrane region" description="Helical" evidence="12">
    <location>
        <begin position="148"/>
        <end position="166"/>
    </location>
</feature>
<dbReference type="Pfam" id="PF07992">
    <property type="entry name" value="Pyr_redox_2"/>
    <property type="match status" value="2"/>
</dbReference>
<keyword evidence="12" id="KW-0472">Membrane</keyword>
<dbReference type="FunFam" id="3.50.50.60:FF:000012">
    <property type="entry name" value="Thioredoxin reductase 1, cytoplasmic"/>
    <property type="match status" value="1"/>
</dbReference>
<dbReference type="Gene3D" id="3.30.390.30">
    <property type="match status" value="1"/>
</dbReference>
<keyword evidence="16" id="KW-1185">Reference proteome</keyword>
<keyword evidence="7" id="KW-1015">Disulfide bond</keyword>
<evidence type="ECO:0000256" key="11">
    <source>
        <dbReference type="RuleBase" id="RU003691"/>
    </source>
</evidence>
<keyword evidence="12" id="KW-0812">Transmembrane</keyword>
<dbReference type="InterPro" id="IPR023753">
    <property type="entry name" value="FAD/NAD-binding_dom"/>
</dbReference>
<dbReference type="InterPro" id="IPR012999">
    <property type="entry name" value="Pyr_OxRdtase_I_AS"/>
</dbReference>
<evidence type="ECO:0000313" key="16">
    <source>
        <dbReference type="Proteomes" id="UP000694395"/>
    </source>
</evidence>
<reference evidence="15" key="2">
    <citation type="submission" date="2025-08" db="UniProtKB">
        <authorList>
            <consortium name="Ensembl"/>
        </authorList>
    </citation>
    <scope>IDENTIFICATION</scope>
</reference>
<evidence type="ECO:0000256" key="9">
    <source>
        <dbReference type="ARBA" id="ARBA00049142"/>
    </source>
</evidence>